<reference evidence="1" key="1">
    <citation type="submission" date="2019-08" db="EMBL/GenBank/DDBJ databases">
        <authorList>
            <person name="Kucharzyk K."/>
            <person name="Murdoch R.W."/>
            <person name="Higgins S."/>
            <person name="Loffler F."/>
        </authorList>
    </citation>
    <scope>NUCLEOTIDE SEQUENCE</scope>
</reference>
<comment type="caution">
    <text evidence="1">The sequence shown here is derived from an EMBL/GenBank/DDBJ whole genome shotgun (WGS) entry which is preliminary data.</text>
</comment>
<dbReference type="EMBL" id="VSSQ01042682">
    <property type="protein sequence ID" value="MPM96294.1"/>
    <property type="molecule type" value="Genomic_DNA"/>
</dbReference>
<organism evidence="1">
    <name type="scientific">bioreactor metagenome</name>
    <dbReference type="NCBI Taxonomy" id="1076179"/>
    <lineage>
        <taxon>unclassified sequences</taxon>
        <taxon>metagenomes</taxon>
        <taxon>ecological metagenomes</taxon>
    </lineage>
</organism>
<evidence type="ECO:0000313" key="1">
    <source>
        <dbReference type="EMBL" id="MPM96294.1"/>
    </source>
</evidence>
<accession>A0A645E3C1</accession>
<protein>
    <submittedName>
        <fullName evidence="1">Uncharacterized protein</fullName>
    </submittedName>
</protein>
<name>A0A645E3C1_9ZZZZ</name>
<gene>
    <name evidence="1" type="ORF">SDC9_143452</name>
</gene>
<proteinExistence type="predicted"/>
<sequence length="100" mass="11071">MRSHVGCVYVTVLILNKEGIQLVMFPGSLCKAVRLPFSLWLDGGVMDNFLPVLLLRNRHYMDGLAADFAAPHSQHNILQYFSGNTDGGKGFGYLHLAHVV</sequence>
<dbReference type="AlphaFoldDB" id="A0A645E3C1"/>